<name>A0A930N4Q9_9BACT</name>
<dbReference type="AlphaFoldDB" id="A0A930N4Q9"/>
<organism evidence="2 3">
    <name type="scientific">Prevotella histicola</name>
    <dbReference type="NCBI Taxonomy" id="470565"/>
    <lineage>
        <taxon>Bacteria</taxon>
        <taxon>Pseudomonadati</taxon>
        <taxon>Bacteroidota</taxon>
        <taxon>Bacteroidia</taxon>
        <taxon>Bacteroidales</taxon>
        <taxon>Prevotellaceae</taxon>
        <taxon>Prevotella</taxon>
    </lineage>
</organism>
<keyword evidence="1" id="KW-0732">Signal</keyword>
<gene>
    <name evidence="2" type="ORF">HXN33_00185</name>
</gene>
<comment type="caution">
    <text evidence="2">The sequence shown here is derived from an EMBL/GenBank/DDBJ whole genome shotgun (WGS) entry which is preliminary data.</text>
</comment>
<feature type="chain" id="PRO_5037988458" description="Outer membrane protein beta-barrel domain-containing protein" evidence="1">
    <location>
        <begin position="26"/>
        <end position="197"/>
    </location>
</feature>
<protein>
    <recommendedName>
        <fullName evidence="4">Outer membrane protein beta-barrel domain-containing protein</fullName>
    </recommendedName>
</protein>
<feature type="signal peptide" evidence="1">
    <location>
        <begin position="1"/>
        <end position="25"/>
    </location>
</feature>
<accession>A0A930N4Q9</accession>
<proteinExistence type="predicted"/>
<evidence type="ECO:0000256" key="1">
    <source>
        <dbReference type="SAM" id="SignalP"/>
    </source>
</evidence>
<evidence type="ECO:0000313" key="2">
    <source>
        <dbReference type="EMBL" id="MBF1413970.1"/>
    </source>
</evidence>
<evidence type="ECO:0000313" key="3">
    <source>
        <dbReference type="Proteomes" id="UP000757461"/>
    </source>
</evidence>
<sequence>MKTLNLRLILLTGLFLLTGTLTVSAQEEQSRDKSIYLELLGPSMMVGINYDARFKEGSPWGYRTGLGFGYSESNWFFGDATSTRVYSVPLEVNYLIGKRKSKLELGVGVNVGLYNDHYRVTQYEAPSNPSDSYVAKTVSFSENKVSAFGYTDVGYRYTSTRGFQFRVGLTTALTLDKTRQSAHTVMAAPYISFGKAF</sequence>
<dbReference type="Proteomes" id="UP000757461">
    <property type="component" value="Unassembled WGS sequence"/>
</dbReference>
<dbReference type="EMBL" id="JABZSQ010000002">
    <property type="protein sequence ID" value="MBF1413970.1"/>
    <property type="molecule type" value="Genomic_DNA"/>
</dbReference>
<evidence type="ECO:0008006" key="4">
    <source>
        <dbReference type="Google" id="ProtNLM"/>
    </source>
</evidence>
<reference evidence="2" key="1">
    <citation type="submission" date="2020-04" db="EMBL/GenBank/DDBJ databases">
        <title>Deep metagenomics examines the oral microbiome during advanced dental caries in children, revealing novel taxa and co-occurrences with host molecules.</title>
        <authorList>
            <person name="Baker J.L."/>
            <person name="Morton J.T."/>
            <person name="Dinis M."/>
            <person name="Alvarez R."/>
            <person name="Tran N.C."/>
            <person name="Knight R."/>
            <person name="Edlund A."/>
        </authorList>
    </citation>
    <scope>NUCLEOTIDE SEQUENCE</scope>
    <source>
        <strain evidence="2">JCVI_25_bin.9</strain>
    </source>
</reference>